<comment type="caution">
    <text evidence="1">The sequence shown here is derived from an EMBL/GenBank/DDBJ whole genome shotgun (WGS) entry which is preliminary data.</text>
</comment>
<dbReference type="EMBL" id="CM055103">
    <property type="protein sequence ID" value="KAJ7537162.1"/>
    <property type="molecule type" value="Genomic_DNA"/>
</dbReference>
<dbReference type="Proteomes" id="UP001162992">
    <property type="component" value="Chromosome 12"/>
</dbReference>
<evidence type="ECO:0000313" key="1">
    <source>
        <dbReference type="EMBL" id="KAJ7537162.1"/>
    </source>
</evidence>
<name>A0ACC2C569_DIPCM</name>
<protein>
    <submittedName>
        <fullName evidence="1">Uncharacterized protein</fullName>
    </submittedName>
</protein>
<sequence>MMMMQGSALLICGSIALLGIISAALGFVAEATHIQADQVKNINGQCIYPKSPALVLGVIAAFAILLAQVLSNLTGGCICRNRGLNGTYMSNSSRSVGILCLVMSWITFFNAFVLLLAGASLQIQDQITHFWSNRDCLVVKPGVFAGGAILALATAILGIIYYLITCDIKKATYVAPQPGIAFGQTYGFQNGPPLPQGYQHQPPYFQNPQYPQFTKALQYPPAVNSSYVQAK</sequence>
<accession>A0ACC2C569</accession>
<proteinExistence type="predicted"/>
<gene>
    <name evidence="1" type="ORF">O6H91_12G100900</name>
</gene>
<reference evidence="2" key="1">
    <citation type="journal article" date="2024" name="Proc. Natl. Acad. Sci. U.S.A.">
        <title>Extraordinary preservation of gene collinearity over three hundred million years revealed in homosporous lycophytes.</title>
        <authorList>
            <person name="Li C."/>
            <person name="Wickell D."/>
            <person name="Kuo L.Y."/>
            <person name="Chen X."/>
            <person name="Nie B."/>
            <person name="Liao X."/>
            <person name="Peng D."/>
            <person name="Ji J."/>
            <person name="Jenkins J."/>
            <person name="Williams M."/>
            <person name="Shu S."/>
            <person name="Plott C."/>
            <person name="Barry K."/>
            <person name="Rajasekar S."/>
            <person name="Grimwood J."/>
            <person name="Han X."/>
            <person name="Sun S."/>
            <person name="Hou Z."/>
            <person name="He W."/>
            <person name="Dai G."/>
            <person name="Sun C."/>
            <person name="Schmutz J."/>
            <person name="Leebens-Mack J.H."/>
            <person name="Li F.W."/>
            <person name="Wang L."/>
        </authorList>
    </citation>
    <scope>NUCLEOTIDE SEQUENCE [LARGE SCALE GENOMIC DNA]</scope>
    <source>
        <strain evidence="2">cv. PW_Plant_1</strain>
    </source>
</reference>
<organism evidence="1 2">
    <name type="scientific">Diphasiastrum complanatum</name>
    <name type="common">Issler's clubmoss</name>
    <name type="synonym">Lycopodium complanatum</name>
    <dbReference type="NCBI Taxonomy" id="34168"/>
    <lineage>
        <taxon>Eukaryota</taxon>
        <taxon>Viridiplantae</taxon>
        <taxon>Streptophyta</taxon>
        <taxon>Embryophyta</taxon>
        <taxon>Tracheophyta</taxon>
        <taxon>Lycopodiopsida</taxon>
        <taxon>Lycopodiales</taxon>
        <taxon>Lycopodiaceae</taxon>
        <taxon>Lycopodioideae</taxon>
        <taxon>Diphasiastrum</taxon>
    </lineage>
</organism>
<keyword evidence="2" id="KW-1185">Reference proteome</keyword>
<evidence type="ECO:0000313" key="2">
    <source>
        <dbReference type="Proteomes" id="UP001162992"/>
    </source>
</evidence>